<evidence type="ECO:0000256" key="1">
    <source>
        <dbReference type="SAM" id="SignalP"/>
    </source>
</evidence>
<comment type="caution">
    <text evidence="2">The sequence shown here is derived from an EMBL/GenBank/DDBJ whole genome shotgun (WGS) entry which is preliminary data.</text>
</comment>
<feature type="signal peptide" evidence="1">
    <location>
        <begin position="1"/>
        <end position="19"/>
    </location>
</feature>
<evidence type="ECO:0000313" key="2">
    <source>
        <dbReference type="EMBL" id="MPC24094.1"/>
    </source>
</evidence>
<protein>
    <submittedName>
        <fullName evidence="2">Uncharacterized protein</fullName>
    </submittedName>
</protein>
<accession>A0A5B7DSN2</accession>
<dbReference type="Proteomes" id="UP000324222">
    <property type="component" value="Unassembled WGS sequence"/>
</dbReference>
<dbReference type="AlphaFoldDB" id="A0A5B7DSN2"/>
<evidence type="ECO:0000313" key="3">
    <source>
        <dbReference type="Proteomes" id="UP000324222"/>
    </source>
</evidence>
<feature type="chain" id="PRO_5022769221" evidence="1">
    <location>
        <begin position="20"/>
        <end position="59"/>
    </location>
</feature>
<sequence length="59" mass="6371">MDFVSDFFFAAIVVFLTEAHWRSIPVSCPAESGPAPHGSSGLRGVFSSRQMVKVASRVT</sequence>
<keyword evidence="1" id="KW-0732">Signal</keyword>
<keyword evidence="3" id="KW-1185">Reference proteome</keyword>
<gene>
    <name evidence="2" type="ORF">E2C01_017165</name>
</gene>
<name>A0A5B7DSN2_PORTR</name>
<dbReference type="EMBL" id="VSRR010001289">
    <property type="protein sequence ID" value="MPC24094.1"/>
    <property type="molecule type" value="Genomic_DNA"/>
</dbReference>
<proteinExistence type="predicted"/>
<reference evidence="2 3" key="1">
    <citation type="submission" date="2019-05" db="EMBL/GenBank/DDBJ databases">
        <title>Another draft genome of Portunus trituberculatus and its Hox gene families provides insights of decapod evolution.</title>
        <authorList>
            <person name="Jeong J.-H."/>
            <person name="Song I."/>
            <person name="Kim S."/>
            <person name="Choi T."/>
            <person name="Kim D."/>
            <person name="Ryu S."/>
            <person name="Kim W."/>
        </authorList>
    </citation>
    <scope>NUCLEOTIDE SEQUENCE [LARGE SCALE GENOMIC DNA]</scope>
    <source>
        <tissue evidence="2">Muscle</tissue>
    </source>
</reference>
<organism evidence="2 3">
    <name type="scientific">Portunus trituberculatus</name>
    <name type="common">Swimming crab</name>
    <name type="synonym">Neptunus trituberculatus</name>
    <dbReference type="NCBI Taxonomy" id="210409"/>
    <lineage>
        <taxon>Eukaryota</taxon>
        <taxon>Metazoa</taxon>
        <taxon>Ecdysozoa</taxon>
        <taxon>Arthropoda</taxon>
        <taxon>Crustacea</taxon>
        <taxon>Multicrustacea</taxon>
        <taxon>Malacostraca</taxon>
        <taxon>Eumalacostraca</taxon>
        <taxon>Eucarida</taxon>
        <taxon>Decapoda</taxon>
        <taxon>Pleocyemata</taxon>
        <taxon>Brachyura</taxon>
        <taxon>Eubrachyura</taxon>
        <taxon>Portunoidea</taxon>
        <taxon>Portunidae</taxon>
        <taxon>Portuninae</taxon>
        <taxon>Portunus</taxon>
    </lineage>
</organism>